<dbReference type="PANTHER" id="PTHR34414:SF1">
    <property type="entry name" value="SUBTILISIN-LIKE SERINE PROTEASE"/>
    <property type="match status" value="1"/>
</dbReference>
<evidence type="ECO:0000313" key="2">
    <source>
        <dbReference type="EMBL" id="PTB46530.1"/>
    </source>
</evidence>
<dbReference type="Proteomes" id="UP000240493">
    <property type="component" value="Unassembled WGS sequence"/>
</dbReference>
<feature type="transmembrane region" description="Helical" evidence="1">
    <location>
        <begin position="253"/>
        <end position="274"/>
    </location>
</feature>
<dbReference type="Pfam" id="PF20246">
    <property type="entry name" value="DUF6601"/>
    <property type="match status" value="1"/>
</dbReference>
<gene>
    <name evidence="2" type="ORF">M441DRAFT_42312</name>
</gene>
<evidence type="ECO:0000256" key="1">
    <source>
        <dbReference type="SAM" id="Phobius"/>
    </source>
</evidence>
<keyword evidence="3" id="KW-1185">Reference proteome</keyword>
<protein>
    <submittedName>
        <fullName evidence="2">Uncharacterized protein</fullName>
    </submittedName>
</protein>
<dbReference type="PANTHER" id="PTHR34414">
    <property type="entry name" value="HET DOMAIN-CONTAINING PROTEIN-RELATED"/>
    <property type="match status" value="1"/>
</dbReference>
<dbReference type="InterPro" id="IPR046536">
    <property type="entry name" value="DUF6601"/>
</dbReference>
<dbReference type="STRING" id="1042311.A0A2T3ZP01"/>
<keyword evidence="1" id="KW-0812">Transmembrane</keyword>
<organism evidence="2 3">
    <name type="scientific">Trichoderma asperellum (strain ATCC 204424 / CBS 433.97 / NBRC 101777)</name>
    <dbReference type="NCBI Taxonomy" id="1042311"/>
    <lineage>
        <taxon>Eukaryota</taxon>
        <taxon>Fungi</taxon>
        <taxon>Dikarya</taxon>
        <taxon>Ascomycota</taxon>
        <taxon>Pezizomycotina</taxon>
        <taxon>Sordariomycetes</taxon>
        <taxon>Hypocreomycetidae</taxon>
        <taxon>Hypocreales</taxon>
        <taxon>Hypocreaceae</taxon>
        <taxon>Trichoderma</taxon>
    </lineage>
</organism>
<sequence>MCEPPFSADCELCKRLMVTTDGHIKRSPNPAHDSQVATNKKEYLPGEPRIQLDDPAMGAYLEEELATPELNQLSPHLWLVAKQDSAHISSLTHQKVRGREIIITEQPRLHLVWYNDRVFIKPLPKYLLSRAFWDFYLVSPHSSLEKSLQKELREAALGFLRSYSYLVRRRSDFDLAMDESHRLLPKKTTYSGFIKLIKSLETIDDHMVSPRYHYGELRLSRLNFWIKVFNFRFAYQKIEGQYSLYFARFYGPILFLFGVLSVILSAMQVIFAVLPLINDSDASWLDFAKLSRTFSIMTLFVVATVIIFFLLAFMSLASRETIYALNDLYHNRRSTQTKTEA</sequence>
<keyword evidence="1" id="KW-0472">Membrane</keyword>
<dbReference type="EMBL" id="KZ679256">
    <property type="protein sequence ID" value="PTB46530.1"/>
    <property type="molecule type" value="Genomic_DNA"/>
</dbReference>
<proteinExistence type="predicted"/>
<keyword evidence="1" id="KW-1133">Transmembrane helix</keyword>
<dbReference type="AlphaFoldDB" id="A0A2T3ZP01"/>
<dbReference type="OrthoDB" id="5086500at2759"/>
<feature type="transmembrane region" description="Helical" evidence="1">
    <location>
        <begin position="294"/>
        <end position="316"/>
    </location>
</feature>
<name>A0A2T3ZP01_TRIA4</name>
<evidence type="ECO:0000313" key="3">
    <source>
        <dbReference type="Proteomes" id="UP000240493"/>
    </source>
</evidence>
<accession>A0A2T3ZP01</accession>
<reference evidence="2 3" key="1">
    <citation type="submission" date="2016-07" db="EMBL/GenBank/DDBJ databases">
        <title>Multiple horizontal gene transfer events from other fungi enriched the ability of initially mycotrophic Trichoderma (Ascomycota) to feed on dead plant biomass.</title>
        <authorList>
            <consortium name="DOE Joint Genome Institute"/>
            <person name="Aerts A."/>
            <person name="Atanasova L."/>
            <person name="Chenthamara K."/>
            <person name="Zhang J."/>
            <person name="Grujic M."/>
            <person name="Henrissat B."/>
            <person name="Kuo A."/>
            <person name="Salamov A."/>
            <person name="Lipzen A."/>
            <person name="Labutti K."/>
            <person name="Barry K."/>
            <person name="Miao Y."/>
            <person name="Rahimi M.J."/>
            <person name="Shen Q."/>
            <person name="Grigoriev I.V."/>
            <person name="Kubicek C.P."/>
            <person name="Druzhinina I.S."/>
        </authorList>
    </citation>
    <scope>NUCLEOTIDE SEQUENCE [LARGE SCALE GENOMIC DNA]</scope>
    <source>
        <strain evidence="2 3">CBS 433.97</strain>
    </source>
</reference>